<reference evidence="1 2" key="1">
    <citation type="submission" date="2019-07" db="EMBL/GenBank/DDBJ databases">
        <authorList>
            <person name="Duangmal K."/>
            <person name="Teo W.F.A."/>
        </authorList>
    </citation>
    <scope>NUCLEOTIDE SEQUENCE [LARGE SCALE GENOMIC DNA]</scope>
    <source>
        <strain evidence="1 2">TBRC 6029</strain>
    </source>
</reference>
<sequence length="105" mass="11508">MNRDTVANDPVPNSAAANPFAYVNDNPMTGTDPSGHGWFDWVGDAWNAATSAVPQAATWVNNNVIQPAVNWVDTNIVQPVVHVVQTVVNRVVDAYHAVTRWVRRT</sequence>
<proteinExistence type="predicted"/>
<keyword evidence="2" id="KW-1185">Reference proteome</keyword>
<dbReference type="OrthoDB" id="6043530at2"/>
<reference evidence="1 2" key="2">
    <citation type="submission" date="2019-08" db="EMBL/GenBank/DDBJ databases">
        <title>Amycolatopsis acidicola sp. nov., isolated from peat swamp forest soil.</title>
        <authorList>
            <person name="Srisuk N."/>
        </authorList>
    </citation>
    <scope>NUCLEOTIDE SEQUENCE [LARGE SCALE GENOMIC DNA]</scope>
    <source>
        <strain evidence="1 2">TBRC 6029</strain>
    </source>
</reference>
<dbReference type="EMBL" id="VJWX01000224">
    <property type="protein sequence ID" value="TVT44604.1"/>
    <property type="molecule type" value="Genomic_DNA"/>
</dbReference>
<organism evidence="1 2">
    <name type="scientific">Amycolatopsis rhizosphaerae</name>
    <dbReference type="NCBI Taxonomy" id="2053003"/>
    <lineage>
        <taxon>Bacteria</taxon>
        <taxon>Bacillati</taxon>
        <taxon>Actinomycetota</taxon>
        <taxon>Actinomycetes</taxon>
        <taxon>Pseudonocardiales</taxon>
        <taxon>Pseudonocardiaceae</taxon>
        <taxon>Amycolatopsis</taxon>
    </lineage>
</organism>
<protein>
    <submittedName>
        <fullName evidence="1">Uncharacterized protein</fullName>
    </submittedName>
</protein>
<comment type="caution">
    <text evidence="1">The sequence shown here is derived from an EMBL/GenBank/DDBJ whole genome shotgun (WGS) entry which is preliminary data.</text>
</comment>
<dbReference type="Proteomes" id="UP000320011">
    <property type="component" value="Unassembled WGS sequence"/>
</dbReference>
<accession>A0A558C728</accession>
<gene>
    <name evidence="1" type="ORF">FNH05_21230</name>
</gene>
<name>A0A558C728_9PSEU</name>
<evidence type="ECO:0000313" key="1">
    <source>
        <dbReference type="EMBL" id="TVT44604.1"/>
    </source>
</evidence>
<dbReference type="RefSeq" id="WP_144590459.1">
    <property type="nucleotide sequence ID" value="NZ_VJWX01000224.1"/>
</dbReference>
<dbReference type="AlphaFoldDB" id="A0A558C728"/>
<evidence type="ECO:0000313" key="2">
    <source>
        <dbReference type="Proteomes" id="UP000320011"/>
    </source>
</evidence>